<gene>
    <name evidence="1" type="ORF">L1987_60808</name>
</gene>
<protein>
    <submittedName>
        <fullName evidence="1">Uncharacterized protein</fullName>
    </submittedName>
</protein>
<comment type="caution">
    <text evidence="1">The sequence shown here is derived from an EMBL/GenBank/DDBJ whole genome shotgun (WGS) entry which is preliminary data.</text>
</comment>
<sequence>MYTMRTTSDGFFNQAFVPYVKHFLDFAFANIANHQTQTIEGVKVFVIRCPCRKCKNLRLKTREDVEGDLYVNGFKDGYKVWDLHGESFNTQDLGQCSNPVPSQHGGQDTDDEDLGEYTGYDQMVMESMHQNHHPYYHQGQQDPNQTAETFYTMLRQANEPLSIVLLEFC</sequence>
<reference evidence="1 2" key="2">
    <citation type="journal article" date="2022" name="Mol. Ecol. Resour.">
        <title>The genomes of chicory, endive, great burdock and yacon provide insights into Asteraceae paleo-polyploidization history and plant inulin production.</title>
        <authorList>
            <person name="Fan W."/>
            <person name="Wang S."/>
            <person name="Wang H."/>
            <person name="Wang A."/>
            <person name="Jiang F."/>
            <person name="Liu H."/>
            <person name="Zhao H."/>
            <person name="Xu D."/>
            <person name="Zhang Y."/>
        </authorList>
    </citation>
    <scope>NUCLEOTIDE SEQUENCE [LARGE SCALE GENOMIC DNA]</scope>
    <source>
        <strain evidence="2">cv. Yunnan</strain>
        <tissue evidence="1">Leaves</tissue>
    </source>
</reference>
<reference evidence="2" key="1">
    <citation type="journal article" date="2022" name="Mol. Ecol. Resour.">
        <title>The genomes of chicory, endive, great burdock and yacon provide insights into Asteraceae palaeo-polyploidization history and plant inulin production.</title>
        <authorList>
            <person name="Fan W."/>
            <person name="Wang S."/>
            <person name="Wang H."/>
            <person name="Wang A."/>
            <person name="Jiang F."/>
            <person name="Liu H."/>
            <person name="Zhao H."/>
            <person name="Xu D."/>
            <person name="Zhang Y."/>
        </authorList>
    </citation>
    <scope>NUCLEOTIDE SEQUENCE [LARGE SCALE GENOMIC DNA]</scope>
    <source>
        <strain evidence="2">cv. Yunnan</strain>
    </source>
</reference>
<dbReference type="EMBL" id="CM042037">
    <property type="protein sequence ID" value="KAI3743105.1"/>
    <property type="molecule type" value="Genomic_DNA"/>
</dbReference>
<dbReference type="Proteomes" id="UP001056120">
    <property type="component" value="Linkage Group LG20"/>
</dbReference>
<organism evidence="1 2">
    <name type="scientific">Smallanthus sonchifolius</name>
    <dbReference type="NCBI Taxonomy" id="185202"/>
    <lineage>
        <taxon>Eukaryota</taxon>
        <taxon>Viridiplantae</taxon>
        <taxon>Streptophyta</taxon>
        <taxon>Embryophyta</taxon>
        <taxon>Tracheophyta</taxon>
        <taxon>Spermatophyta</taxon>
        <taxon>Magnoliopsida</taxon>
        <taxon>eudicotyledons</taxon>
        <taxon>Gunneridae</taxon>
        <taxon>Pentapetalae</taxon>
        <taxon>asterids</taxon>
        <taxon>campanulids</taxon>
        <taxon>Asterales</taxon>
        <taxon>Asteraceae</taxon>
        <taxon>Asteroideae</taxon>
        <taxon>Heliantheae alliance</taxon>
        <taxon>Millerieae</taxon>
        <taxon>Smallanthus</taxon>
    </lineage>
</organism>
<accession>A0ACB9D9F7</accession>
<proteinExistence type="predicted"/>
<evidence type="ECO:0000313" key="2">
    <source>
        <dbReference type="Proteomes" id="UP001056120"/>
    </source>
</evidence>
<evidence type="ECO:0000313" key="1">
    <source>
        <dbReference type="EMBL" id="KAI3743105.1"/>
    </source>
</evidence>
<name>A0ACB9D9F7_9ASTR</name>
<keyword evidence="2" id="KW-1185">Reference proteome</keyword>